<feature type="domain" description="Dihydroneopterin aldolase/epimerase" evidence="8">
    <location>
        <begin position="4"/>
        <end position="117"/>
    </location>
</feature>
<dbReference type="InterPro" id="IPR006157">
    <property type="entry name" value="FolB_dom"/>
</dbReference>
<comment type="similarity">
    <text evidence="3 7">Belongs to the DHNA family.</text>
</comment>
<dbReference type="OrthoDB" id="9803748at2"/>
<comment type="catalytic activity">
    <reaction evidence="1 7">
        <text>7,8-dihydroneopterin = 6-hydroxymethyl-7,8-dihydropterin + glycolaldehyde</text>
        <dbReference type="Rhea" id="RHEA:10540"/>
        <dbReference type="ChEBI" id="CHEBI:17001"/>
        <dbReference type="ChEBI" id="CHEBI:17071"/>
        <dbReference type="ChEBI" id="CHEBI:44841"/>
        <dbReference type="EC" id="4.1.2.25"/>
    </reaction>
</comment>
<reference evidence="10" key="1">
    <citation type="submission" date="2016-06" db="EMBL/GenBank/DDBJ databases">
        <authorList>
            <person name="de Vries S.P.W."/>
            <person name="Hadjirin N.F."/>
            <person name="Lay E.M."/>
            <person name="Zadoks R.N."/>
            <person name="Peacock S.J."/>
            <person name="Parkhill J."/>
            <person name="Grant A.J."/>
            <person name="Mcdougall S."/>
            <person name="Holmes M.A."/>
        </authorList>
    </citation>
    <scope>NUCLEOTIDE SEQUENCE [LARGE SCALE GENOMIC DNA]</scope>
    <source>
        <strain evidence="10">NZ1587</strain>
    </source>
</reference>
<organism evidence="9 10">
    <name type="scientific">Streptococcus bovimastitidis</name>
    <dbReference type="NCBI Taxonomy" id="1856638"/>
    <lineage>
        <taxon>Bacteria</taxon>
        <taxon>Bacillati</taxon>
        <taxon>Bacillota</taxon>
        <taxon>Bacilli</taxon>
        <taxon>Lactobacillales</taxon>
        <taxon>Streptococcaceae</taxon>
        <taxon>Streptococcus</taxon>
    </lineage>
</organism>
<evidence type="ECO:0000256" key="2">
    <source>
        <dbReference type="ARBA" id="ARBA00005013"/>
    </source>
</evidence>
<evidence type="ECO:0000256" key="5">
    <source>
        <dbReference type="ARBA" id="ARBA00023239"/>
    </source>
</evidence>
<dbReference type="AlphaFoldDB" id="A0A1L8MPB2"/>
<dbReference type="RefSeq" id="WP_071793246.1">
    <property type="nucleotide sequence ID" value="NZ_LZDD01000001.1"/>
</dbReference>
<keyword evidence="10" id="KW-1185">Reference proteome</keyword>
<dbReference type="GO" id="GO:0005737">
    <property type="term" value="C:cytoplasm"/>
    <property type="evidence" value="ECO:0007669"/>
    <property type="project" value="TreeGrafter"/>
</dbReference>
<dbReference type="EMBL" id="LZDD01000001">
    <property type="protein sequence ID" value="OJF72562.1"/>
    <property type="molecule type" value="Genomic_DNA"/>
</dbReference>
<dbReference type="STRING" id="1856638.A9Q68_03165"/>
<evidence type="ECO:0000256" key="7">
    <source>
        <dbReference type="RuleBase" id="RU362079"/>
    </source>
</evidence>
<dbReference type="CDD" id="cd00534">
    <property type="entry name" value="DHNA_DHNTPE"/>
    <property type="match status" value="1"/>
</dbReference>
<dbReference type="Pfam" id="PF02152">
    <property type="entry name" value="FolB"/>
    <property type="match status" value="1"/>
</dbReference>
<dbReference type="InterPro" id="IPR006156">
    <property type="entry name" value="Dihydroneopterin_aldolase"/>
</dbReference>
<dbReference type="SMART" id="SM00905">
    <property type="entry name" value="FolB"/>
    <property type="match status" value="1"/>
</dbReference>
<dbReference type="PANTHER" id="PTHR42844:SF1">
    <property type="entry name" value="DIHYDRONEOPTERIN ALDOLASE 1-RELATED"/>
    <property type="match status" value="1"/>
</dbReference>
<dbReference type="InterPro" id="IPR043133">
    <property type="entry name" value="GTP-CH-I_C/QueF"/>
</dbReference>
<dbReference type="UniPathway" id="UPA00077">
    <property type="reaction ID" value="UER00154"/>
</dbReference>
<evidence type="ECO:0000313" key="10">
    <source>
        <dbReference type="Proteomes" id="UP000182015"/>
    </source>
</evidence>
<evidence type="ECO:0000259" key="8">
    <source>
        <dbReference type="SMART" id="SM00905"/>
    </source>
</evidence>
<comment type="function">
    <text evidence="6 7">Catalyzes the conversion of 7,8-dihydroneopterin to 6-hydroxymethyl-7,8-dihydropterin.</text>
</comment>
<gene>
    <name evidence="9" type="ORF">A9Q68_03165</name>
</gene>
<dbReference type="Proteomes" id="UP000182015">
    <property type="component" value="Unassembled WGS sequence"/>
</dbReference>
<evidence type="ECO:0000256" key="1">
    <source>
        <dbReference type="ARBA" id="ARBA00001353"/>
    </source>
</evidence>
<dbReference type="GO" id="GO:0004150">
    <property type="term" value="F:dihydroneopterin aldolase activity"/>
    <property type="evidence" value="ECO:0007669"/>
    <property type="project" value="UniProtKB-UniRule"/>
</dbReference>
<dbReference type="Gene3D" id="3.30.1130.10">
    <property type="match status" value="1"/>
</dbReference>
<comment type="caution">
    <text evidence="9">The sequence shown here is derived from an EMBL/GenBank/DDBJ whole genome shotgun (WGS) entry which is preliminary data.</text>
</comment>
<dbReference type="GO" id="GO:0046654">
    <property type="term" value="P:tetrahydrofolate biosynthetic process"/>
    <property type="evidence" value="ECO:0007669"/>
    <property type="project" value="UniProtKB-UniRule"/>
</dbReference>
<protein>
    <recommendedName>
        <fullName evidence="7">7,8-dihydroneopterin aldolase</fullName>
        <ecNumber evidence="7">4.1.2.25</ecNumber>
    </recommendedName>
</protein>
<keyword evidence="5 7" id="KW-0456">Lyase</keyword>
<dbReference type="PANTHER" id="PTHR42844">
    <property type="entry name" value="DIHYDRONEOPTERIN ALDOLASE 1-RELATED"/>
    <property type="match status" value="1"/>
</dbReference>
<comment type="pathway">
    <text evidence="2 7">Cofactor biosynthesis; tetrahydrofolate biosynthesis; 2-amino-4-hydroxy-6-hydroxymethyl-7,8-dihydropteridine diphosphate from 7,8-dihydroneopterin triphosphate: step 3/4.</text>
</comment>
<evidence type="ECO:0000313" key="9">
    <source>
        <dbReference type="EMBL" id="OJF72562.1"/>
    </source>
</evidence>
<sequence>MDKIRLNGCRFYGYHGALAEEQVLGQIFVIDLELAVDLSAASLTDNLEETVHYGHVFDRVKDLVENQRFALIERLAGAICQDLFKAFEPIQAITISIKKANPPIAGHYDSVGIVLERSR</sequence>
<dbReference type="EC" id="4.1.2.25" evidence="7"/>
<dbReference type="FunFam" id="3.30.1130.10:FF:000003">
    <property type="entry name" value="7,8-dihydroneopterin aldolase"/>
    <property type="match status" value="1"/>
</dbReference>
<dbReference type="GO" id="GO:0046656">
    <property type="term" value="P:folic acid biosynthetic process"/>
    <property type="evidence" value="ECO:0007669"/>
    <property type="project" value="UniProtKB-UniRule"/>
</dbReference>
<evidence type="ECO:0000256" key="4">
    <source>
        <dbReference type="ARBA" id="ARBA00022909"/>
    </source>
</evidence>
<dbReference type="SUPFAM" id="SSF55620">
    <property type="entry name" value="Tetrahydrobiopterin biosynthesis enzymes-like"/>
    <property type="match status" value="1"/>
</dbReference>
<keyword evidence="4 7" id="KW-0289">Folate biosynthesis</keyword>
<dbReference type="NCBIfam" id="TIGR00526">
    <property type="entry name" value="folB_dom"/>
    <property type="match status" value="1"/>
</dbReference>
<dbReference type="NCBIfam" id="TIGR00525">
    <property type="entry name" value="folB"/>
    <property type="match status" value="1"/>
</dbReference>
<proteinExistence type="inferred from homology"/>
<evidence type="ECO:0000256" key="3">
    <source>
        <dbReference type="ARBA" id="ARBA00005708"/>
    </source>
</evidence>
<evidence type="ECO:0000256" key="6">
    <source>
        <dbReference type="ARBA" id="ARBA00037702"/>
    </source>
</evidence>
<accession>A0A1L8MPB2</accession>
<name>A0A1L8MPB2_9STRE</name>